<dbReference type="EMBL" id="LR899010">
    <property type="protein sequence ID" value="CAD7080385.1"/>
    <property type="molecule type" value="Genomic_DNA"/>
</dbReference>
<accession>A0A7R8YQE3</accession>
<dbReference type="SUPFAM" id="SSF48452">
    <property type="entry name" value="TPR-like"/>
    <property type="match status" value="1"/>
</dbReference>
<dbReference type="Proteomes" id="UP000594454">
    <property type="component" value="Chromosome 2"/>
</dbReference>
<dbReference type="OrthoDB" id="428342at2759"/>
<evidence type="ECO:0000313" key="4">
    <source>
        <dbReference type="EMBL" id="CAD7080385.1"/>
    </source>
</evidence>
<gene>
    <name evidence="4" type="ORF">HERILL_LOCUS3539</name>
</gene>
<dbReference type="GO" id="GO:0030008">
    <property type="term" value="C:TRAPP complex"/>
    <property type="evidence" value="ECO:0007669"/>
    <property type="project" value="TreeGrafter"/>
</dbReference>
<proteinExistence type="predicted"/>
<evidence type="ECO:0000256" key="2">
    <source>
        <dbReference type="ARBA" id="ARBA00022803"/>
    </source>
</evidence>
<dbReference type="InParanoid" id="A0A7R8YQE3"/>
<dbReference type="GO" id="GO:0005794">
    <property type="term" value="C:Golgi apparatus"/>
    <property type="evidence" value="ECO:0007669"/>
    <property type="project" value="TreeGrafter"/>
</dbReference>
<feature type="repeat" description="TPR" evidence="3">
    <location>
        <begin position="383"/>
        <end position="416"/>
    </location>
</feature>
<feature type="repeat" description="TPR" evidence="3">
    <location>
        <begin position="349"/>
        <end position="382"/>
    </location>
</feature>
<reference evidence="4 5" key="1">
    <citation type="submission" date="2020-11" db="EMBL/GenBank/DDBJ databases">
        <authorList>
            <person name="Wallbank WR R."/>
            <person name="Pardo Diaz C."/>
            <person name="Kozak K."/>
            <person name="Martin S."/>
            <person name="Jiggins C."/>
            <person name="Moest M."/>
            <person name="Warren A I."/>
            <person name="Generalovic N T."/>
            <person name="Byers J.R.P. K."/>
            <person name="Montejo-Kovacevich G."/>
            <person name="Yen C E."/>
        </authorList>
    </citation>
    <scope>NUCLEOTIDE SEQUENCE [LARGE SCALE GENOMIC DNA]</scope>
</reference>
<protein>
    <recommendedName>
        <fullName evidence="6">Trafficking protein particle complex subunit 12</fullName>
    </recommendedName>
</protein>
<dbReference type="PANTHER" id="PTHR21581">
    <property type="entry name" value="D-ALANYL-D-ALANINE CARBOXYPEPTIDASE"/>
    <property type="match status" value="1"/>
</dbReference>
<dbReference type="PANTHER" id="PTHR21581:SF6">
    <property type="entry name" value="TRAFFICKING PROTEIN PARTICLE COMPLEX SUBUNIT 12"/>
    <property type="match status" value="1"/>
</dbReference>
<keyword evidence="2 3" id="KW-0802">TPR repeat</keyword>
<dbReference type="PROSITE" id="PS50293">
    <property type="entry name" value="TPR_REGION"/>
    <property type="match status" value="1"/>
</dbReference>
<dbReference type="AlphaFoldDB" id="A0A7R8YQE3"/>
<evidence type="ECO:0000256" key="1">
    <source>
        <dbReference type="ARBA" id="ARBA00022737"/>
    </source>
</evidence>
<name>A0A7R8YQE3_HERIL</name>
<evidence type="ECO:0000313" key="5">
    <source>
        <dbReference type="Proteomes" id="UP000594454"/>
    </source>
</evidence>
<dbReference type="InterPro" id="IPR011990">
    <property type="entry name" value="TPR-like_helical_dom_sf"/>
</dbReference>
<dbReference type="Gene3D" id="1.25.40.10">
    <property type="entry name" value="Tetratricopeptide repeat domain"/>
    <property type="match status" value="1"/>
</dbReference>
<evidence type="ECO:0008006" key="6">
    <source>
        <dbReference type="Google" id="ProtNLM"/>
    </source>
</evidence>
<dbReference type="Pfam" id="PF07719">
    <property type="entry name" value="TPR_2"/>
    <property type="match status" value="1"/>
</dbReference>
<dbReference type="InterPro" id="IPR013105">
    <property type="entry name" value="TPR_2"/>
</dbReference>
<keyword evidence="5" id="KW-1185">Reference proteome</keyword>
<dbReference type="SMART" id="SM00028">
    <property type="entry name" value="TPR"/>
    <property type="match status" value="2"/>
</dbReference>
<dbReference type="PROSITE" id="PS50005">
    <property type="entry name" value="TPR"/>
    <property type="match status" value="2"/>
</dbReference>
<organism evidence="4 5">
    <name type="scientific">Hermetia illucens</name>
    <name type="common">Black soldier fly</name>
    <dbReference type="NCBI Taxonomy" id="343691"/>
    <lineage>
        <taxon>Eukaryota</taxon>
        <taxon>Metazoa</taxon>
        <taxon>Ecdysozoa</taxon>
        <taxon>Arthropoda</taxon>
        <taxon>Hexapoda</taxon>
        <taxon>Insecta</taxon>
        <taxon>Pterygota</taxon>
        <taxon>Neoptera</taxon>
        <taxon>Endopterygota</taxon>
        <taxon>Diptera</taxon>
        <taxon>Brachycera</taxon>
        <taxon>Stratiomyomorpha</taxon>
        <taxon>Stratiomyidae</taxon>
        <taxon>Hermetiinae</taxon>
        <taxon>Hermetia</taxon>
    </lineage>
</organism>
<dbReference type="FunCoup" id="A0A7R8YQE3">
    <property type="interactions" value="1168"/>
</dbReference>
<evidence type="ECO:0000256" key="3">
    <source>
        <dbReference type="PROSITE-ProRule" id="PRU00339"/>
    </source>
</evidence>
<dbReference type="InterPro" id="IPR019734">
    <property type="entry name" value="TPR_rpt"/>
</dbReference>
<keyword evidence="1" id="KW-0677">Repeat</keyword>
<sequence length="494" mass="55943">MDNSATSPSLSHYFANDPPSFFDEIPKSGATDPLTHNNFNGSFQAPDYFENPELEEDIRVSEDVRNFWLPPHTEPGIPPLLTLPGVLSPNDLSDPIRDAVALHLGEPELSQRHVLTVGDVTQDERGLRRLISAGCFRAAVNLTGRLLTIYGQGYGRAGQPAKHSPHSLQLWFTRLALLTKLGQYELLQSEAEPFGQLNSGDVYYDFYHEMYGGKKGSMACFSFRLLLAEIPMYTGSPKTAMDRLSELSALCNEIKNHFKSDQPSYEFWRKREVRVLHSIINCGILMRDYCLVDDIMKVLLAQPELSKEDKRFMFSAWGRIYLQIGDVFGAEHKFAEARRLKDMNATPDLRDLVDKGLIAVAQNDFFEAHNNFQKALNVDPTNTMLLNNMGVCLLYSGKLKDAIALFEKAINMNPQKSLNENLLINLSTLYELESSNSRNKKLNLLRLVNRFKPDLNISLDYCLKLQIFRFQRQIQNILLPSGNRSTKGSLQNSP</sequence>